<evidence type="ECO:0000313" key="1">
    <source>
        <dbReference type="EMBL" id="AFC26031.1"/>
    </source>
</evidence>
<dbReference type="eggNOG" id="COG0443">
    <property type="taxonomic scope" value="Bacteria"/>
</dbReference>
<dbReference type="HOGENOM" id="CLU_278452_0_0_10"/>
<dbReference type="AlphaFoldDB" id="H6L024"/>
<dbReference type="EMBL" id="CP002831">
    <property type="protein sequence ID" value="AFC26031.1"/>
    <property type="molecule type" value="Genomic_DNA"/>
</dbReference>
<sequence>MNLKEEVLRLHSANQVGTDWHETGKMHDSQIEQIKDPSGEHHNIAITSIPSPFARIHLTENAFERVHKMADLDPSRLHGNSIHHRLISEALDVALLFFEYDNVRARNMEVDIVRWNIEDNIAALNRNPKHAVLGHALELFIKNSAQNSGLSLLQDIYILRWNYLPVGGTCASTLFFSSPNIPDPKEQGQQIVFGEDSLFDNSFCPLYKREKDFIRYLYQLFYRYPKLKQTANLMWKYMEVSLRQINRTDPDLFKELKALENKLEDTLRQDMDRSYSIANFAGPNTQIEILPDVVLYKRKEGESSAETDFAIGSFSQPGEVNQKYSQLHPDQKVPLLLQDKLQASLLYMGSRWRFETKVPPVDHKPLQERQLPDINNKYPYLTISDFLEDYLLELPFEAEQDSFFMGHLLNFNLTDRAQAILGDRHFALPIKPLFFSFFEPEDLMRQLPDGRPVFSIEKLSSSSFKVNLRLPISKNNQFLNLERIYYRNAEPHIDAQHNDGAIRSSQLNLAIMPLLQTAKHLRVGLVDIEHKDYEIKFFKASQEVHLQNVKEQKRSLGSTGALASSQYFALQEPFDYLQLVQEGRYPAIILPKWRKVANQSKSFSFAIDFGTTNTHIEYSEGHGNPKTFDIGKNDAQLAQLNNQEYRLSFPELNSYFLKELLPLEIGGEYHFPSRTALTERQNLNWQQAAQSYLDYNPTLYFEQDSSLPQSKIITNLKWGDLSGNSDEGQRRVRAYLESLMFMIHNKVLLNGGDLNKVELLWFYPSSMSRRSKSELRRNWEDLAKAYLGPNAKISDLPESEAPYYEHADTAIGSQPSVNIDIGGGTTDVQVFEKGQPTFHTSFRFAGDTLFGNGYGRQQSLENGFVKAFSSQVENYLDANPELGRFMSVYQQLSDPAKGRSADLNSFFFSLEGNIRNTNPDLHFSFAEKLRQDEDFSIAFYTFHLAILYHTACWMKAQDLAMPQYIFYSGNTSKSLDYLDNDPRKELLEELAGRVFERVYQQEYDRIRLELRVSSQPKEATCKGGLKLLRHQNRNSGRISSTVLLSSHAMLLGDRTGPRLTYNQMIEDKERNFKEGALKSYLEFVDLILDLGYEFRWSDLGIPVGKIQDYKQVLSYNLEAFYEAGLRERLQLTDPADLIEETLFFYPLVGALHRLILEIGNKRI</sequence>
<organism evidence="1 2">
    <name type="scientific">Saprospira grandis (strain Lewin)</name>
    <dbReference type="NCBI Taxonomy" id="984262"/>
    <lineage>
        <taxon>Bacteria</taxon>
        <taxon>Pseudomonadati</taxon>
        <taxon>Bacteroidota</taxon>
        <taxon>Saprospiria</taxon>
        <taxon>Saprospirales</taxon>
        <taxon>Saprospiraceae</taxon>
        <taxon>Saprospira</taxon>
    </lineage>
</organism>
<evidence type="ECO:0008006" key="3">
    <source>
        <dbReference type="Google" id="ProtNLM"/>
    </source>
</evidence>
<evidence type="ECO:0000313" key="2">
    <source>
        <dbReference type="Proteomes" id="UP000007519"/>
    </source>
</evidence>
<dbReference type="InterPro" id="IPR043129">
    <property type="entry name" value="ATPase_NBD"/>
</dbReference>
<dbReference type="STRING" id="984262.SGRA_3304"/>
<dbReference type="KEGG" id="sgn:SGRA_3304"/>
<dbReference type="OrthoDB" id="1028138at2"/>
<name>H6L024_SAPGL</name>
<dbReference type="SUPFAM" id="SSF53067">
    <property type="entry name" value="Actin-like ATPase domain"/>
    <property type="match status" value="1"/>
</dbReference>
<dbReference type="Proteomes" id="UP000007519">
    <property type="component" value="Chromosome"/>
</dbReference>
<dbReference type="RefSeq" id="WP_015693626.1">
    <property type="nucleotide sequence ID" value="NC_016940.1"/>
</dbReference>
<reference evidence="1 2" key="1">
    <citation type="journal article" date="2012" name="Stand. Genomic Sci.">
        <title>Complete genome sequencing and analysis of Saprospira grandis str. Lewin, a predatory marine bacterium.</title>
        <authorList>
            <person name="Saw J.H."/>
            <person name="Yuryev A."/>
            <person name="Kanbe M."/>
            <person name="Hou S."/>
            <person name="Young A.G."/>
            <person name="Aizawa S."/>
            <person name="Alam M."/>
        </authorList>
    </citation>
    <scope>NUCLEOTIDE SEQUENCE [LARGE SCALE GENOMIC DNA]</scope>
    <source>
        <strain evidence="1 2">Lewin</strain>
    </source>
</reference>
<accession>H6L024</accession>
<protein>
    <recommendedName>
        <fullName evidence="3">Ppx/GppA phosphatase domain-containing protein</fullName>
    </recommendedName>
</protein>
<gene>
    <name evidence="1" type="ordered locus">SGRA_3304</name>
</gene>
<keyword evidence="2" id="KW-1185">Reference proteome</keyword>
<proteinExistence type="predicted"/>